<accession>A0A8K0V6H4</accession>
<organism evidence="2 3">
    <name type="scientific">Szabonella alba</name>
    <dbReference type="NCBI Taxonomy" id="2804194"/>
    <lineage>
        <taxon>Bacteria</taxon>
        <taxon>Pseudomonadati</taxon>
        <taxon>Pseudomonadota</taxon>
        <taxon>Alphaproteobacteria</taxon>
        <taxon>Rhodobacterales</taxon>
        <taxon>Paracoccaceae</taxon>
        <taxon>Szabonella</taxon>
    </lineage>
</organism>
<keyword evidence="1" id="KW-0732">Signal</keyword>
<reference evidence="2" key="1">
    <citation type="submission" date="2021-01" db="EMBL/GenBank/DDBJ databases">
        <title>Tabrizicola alba sp. nov. a motile alkaliphilic bacterium isolated from a soda lake.</title>
        <authorList>
            <person name="Szuroczki S."/>
            <person name="Abbaszade G."/>
            <person name="Schumann P."/>
            <person name="Toth E."/>
        </authorList>
    </citation>
    <scope>NUCLEOTIDE SEQUENCE</scope>
    <source>
        <strain evidence="2">DMG-N-6</strain>
    </source>
</reference>
<keyword evidence="3" id="KW-1185">Reference proteome</keyword>
<sequence>MRKPILTLLAAALLLSPLTAMAETRVMIAQNGMQARQAGPTEILVLPRPSARPTDYWCAAGDYAVRAMGLTNRTRLWRATPASARVGNGILFTLDETKKAEGAGLSEYGSGPRDGSMSLGMAVGSYCRPVIPFWRD</sequence>
<dbReference type="EMBL" id="JAESVN010000001">
    <property type="protein sequence ID" value="MBL4916327.1"/>
    <property type="molecule type" value="Genomic_DNA"/>
</dbReference>
<comment type="caution">
    <text evidence="2">The sequence shown here is derived from an EMBL/GenBank/DDBJ whole genome shotgun (WGS) entry which is preliminary data.</text>
</comment>
<protein>
    <submittedName>
        <fullName evidence="2">Uncharacterized protein</fullName>
    </submittedName>
</protein>
<feature type="chain" id="PRO_5035438535" evidence="1">
    <location>
        <begin position="23"/>
        <end position="136"/>
    </location>
</feature>
<gene>
    <name evidence="2" type="ORF">JL811_03755</name>
</gene>
<dbReference type="RefSeq" id="WP_202686989.1">
    <property type="nucleotide sequence ID" value="NZ_JAESVN010000001.1"/>
</dbReference>
<evidence type="ECO:0000256" key="1">
    <source>
        <dbReference type="SAM" id="SignalP"/>
    </source>
</evidence>
<name>A0A8K0V6H4_9RHOB</name>
<dbReference type="Proteomes" id="UP000648908">
    <property type="component" value="Unassembled WGS sequence"/>
</dbReference>
<proteinExistence type="predicted"/>
<dbReference type="AlphaFoldDB" id="A0A8K0V6H4"/>
<feature type="signal peptide" evidence="1">
    <location>
        <begin position="1"/>
        <end position="22"/>
    </location>
</feature>
<evidence type="ECO:0000313" key="2">
    <source>
        <dbReference type="EMBL" id="MBL4916327.1"/>
    </source>
</evidence>
<evidence type="ECO:0000313" key="3">
    <source>
        <dbReference type="Proteomes" id="UP000648908"/>
    </source>
</evidence>